<feature type="region of interest" description="Disordered" evidence="1">
    <location>
        <begin position="1"/>
        <end position="47"/>
    </location>
</feature>
<sequence>MSAGEGQESGTAVNNSDSEINVGTRVRVYPGSSNEKTGEIVDDFGQDAGTSVTIGDELIADASRRWAVALDGGGLVFVDSGDLSPQ</sequence>
<proteinExistence type="predicted"/>
<dbReference type="Proteomes" id="UP001055336">
    <property type="component" value="Chromosome"/>
</dbReference>
<dbReference type="EMBL" id="CP092488">
    <property type="protein sequence ID" value="UMB68065.1"/>
    <property type="molecule type" value="Genomic_DNA"/>
</dbReference>
<evidence type="ECO:0000313" key="3">
    <source>
        <dbReference type="Proteomes" id="UP001055336"/>
    </source>
</evidence>
<dbReference type="RefSeq" id="WP_240258527.1">
    <property type="nucleotide sequence ID" value="NZ_CP092488.2"/>
</dbReference>
<name>A0ABY3VF75_9MYCO</name>
<accession>A0ABY3VF75</accession>
<feature type="compositionally biased region" description="Polar residues" evidence="1">
    <location>
        <begin position="8"/>
        <end position="21"/>
    </location>
</feature>
<gene>
    <name evidence="2" type="ORF">MKK62_16540</name>
</gene>
<keyword evidence="3" id="KW-1185">Reference proteome</keyword>
<evidence type="ECO:0000313" key="2">
    <source>
        <dbReference type="EMBL" id="UMB68065.1"/>
    </source>
</evidence>
<protein>
    <submittedName>
        <fullName evidence="2">Uncharacterized protein</fullName>
    </submittedName>
</protein>
<organism evidence="2 3">
    <name type="scientific">Mycobacterium paraterrae</name>
    <dbReference type="NCBI Taxonomy" id="577492"/>
    <lineage>
        <taxon>Bacteria</taxon>
        <taxon>Bacillati</taxon>
        <taxon>Actinomycetota</taxon>
        <taxon>Actinomycetes</taxon>
        <taxon>Mycobacteriales</taxon>
        <taxon>Mycobacteriaceae</taxon>
        <taxon>Mycobacterium</taxon>
    </lineage>
</organism>
<evidence type="ECO:0000256" key="1">
    <source>
        <dbReference type="SAM" id="MobiDB-lite"/>
    </source>
</evidence>
<reference evidence="2" key="1">
    <citation type="submission" date="2022-08" db="EMBL/GenBank/DDBJ databases">
        <title>Whole genome sequencing of non-tuberculosis mycobacteria type-strains.</title>
        <authorList>
            <person name="Igarashi Y."/>
            <person name="Osugi A."/>
            <person name="Mitarai S."/>
        </authorList>
    </citation>
    <scope>NUCLEOTIDE SEQUENCE</scope>
    <source>
        <strain evidence="2">DSM 45127</strain>
    </source>
</reference>